<evidence type="ECO:0000313" key="2">
    <source>
        <dbReference type="EMBL" id="MFL9924191.1"/>
    </source>
</evidence>
<dbReference type="PANTHER" id="PTHR46832:SF1">
    <property type="entry name" value="5'-METHYLTHIOADENOSINE_S-ADENOSYLHOMOCYSTEINE NUCLEOSIDASE"/>
    <property type="match status" value="1"/>
</dbReference>
<keyword evidence="3" id="KW-1185">Reference proteome</keyword>
<sequence>MTVPKDNILILTALESELPATDAPAGVQVRYCGIGKVNAARAATEAILTLKPSLLINFGTAGKVRPTLAGLLEVSSVLQRDMMAMPLSPRGVTPLAGPDEVPRLASGHPGVLCGTGDSFVTATDPWLLEQEVDVVDMELFAIARTCQFYGVPWRAFKFITDDANEASANDWADNVHLGAELFWRHLHALRNAQ</sequence>
<dbReference type="SUPFAM" id="SSF53167">
    <property type="entry name" value="Purine and uridine phosphorylases"/>
    <property type="match status" value="1"/>
</dbReference>
<evidence type="ECO:0000259" key="1">
    <source>
        <dbReference type="Pfam" id="PF01048"/>
    </source>
</evidence>
<dbReference type="PANTHER" id="PTHR46832">
    <property type="entry name" value="5'-METHYLTHIOADENOSINE/S-ADENOSYLHOMOCYSTEINE NUCLEOSIDASE"/>
    <property type="match status" value="1"/>
</dbReference>
<dbReference type="Pfam" id="PF01048">
    <property type="entry name" value="PNP_UDP_1"/>
    <property type="match status" value="1"/>
</dbReference>
<dbReference type="InterPro" id="IPR035994">
    <property type="entry name" value="Nucleoside_phosphorylase_sf"/>
</dbReference>
<dbReference type="Gene3D" id="3.40.50.1580">
    <property type="entry name" value="Nucleoside phosphorylase domain"/>
    <property type="match status" value="1"/>
</dbReference>
<dbReference type="RefSeq" id="WP_408156563.1">
    <property type="nucleotide sequence ID" value="NZ_JAQQFM010000003.1"/>
</dbReference>
<protein>
    <submittedName>
        <fullName evidence="2">5'-methylthioadenosine nucleosidase</fullName>
    </submittedName>
</protein>
<accession>A0ABW9A5S0</accession>
<evidence type="ECO:0000313" key="3">
    <source>
        <dbReference type="Proteomes" id="UP001629246"/>
    </source>
</evidence>
<organism evidence="2 3">
    <name type="scientific">Herbaspirillum lusitanum</name>
    <dbReference type="NCBI Taxonomy" id="213312"/>
    <lineage>
        <taxon>Bacteria</taxon>
        <taxon>Pseudomonadati</taxon>
        <taxon>Pseudomonadota</taxon>
        <taxon>Betaproteobacteria</taxon>
        <taxon>Burkholderiales</taxon>
        <taxon>Oxalobacteraceae</taxon>
        <taxon>Herbaspirillum</taxon>
    </lineage>
</organism>
<feature type="domain" description="Nucleoside phosphorylase" evidence="1">
    <location>
        <begin position="31"/>
        <end position="176"/>
    </location>
</feature>
<comment type="caution">
    <text evidence="2">The sequence shown here is derived from an EMBL/GenBank/DDBJ whole genome shotgun (WGS) entry which is preliminary data.</text>
</comment>
<dbReference type="InterPro" id="IPR000845">
    <property type="entry name" value="Nucleoside_phosphorylase_d"/>
</dbReference>
<dbReference type="Proteomes" id="UP001629246">
    <property type="component" value="Unassembled WGS sequence"/>
</dbReference>
<name>A0ABW9A5S0_9BURK</name>
<gene>
    <name evidence="2" type="ORF">PQR62_07945</name>
</gene>
<reference evidence="2 3" key="1">
    <citation type="journal article" date="2024" name="Chem. Sci.">
        <title>Discovery of megapolipeptins by genome mining of a Burkholderiales bacteria collection.</title>
        <authorList>
            <person name="Paulo B.S."/>
            <person name="Recchia M.J.J."/>
            <person name="Lee S."/>
            <person name="Fergusson C.H."/>
            <person name="Romanowski S.B."/>
            <person name="Hernandez A."/>
            <person name="Krull N."/>
            <person name="Liu D.Y."/>
            <person name="Cavanagh H."/>
            <person name="Bos A."/>
            <person name="Gray C.A."/>
            <person name="Murphy B.T."/>
            <person name="Linington R.G."/>
            <person name="Eustaquio A.S."/>
        </authorList>
    </citation>
    <scope>NUCLEOTIDE SEQUENCE [LARGE SCALE GENOMIC DNA]</scope>
    <source>
        <strain evidence="2 3">RL21-008-BIB-A</strain>
    </source>
</reference>
<dbReference type="EMBL" id="JAQQFM010000003">
    <property type="protein sequence ID" value="MFL9924191.1"/>
    <property type="molecule type" value="Genomic_DNA"/>
</dbReference>
<proteinExistence type="predicted"/>